<name>A0ACC6QJH9_9ACTN</name>
<sequence length="103" mass="12181">MRRADQCLEEDLEWASVSLDLLRNAQPWRTFRWYKGQKHYSGTYWSATVGDHVIYESRLELGRLLFADFDPEVRHIVAQPFLLKAEVQGKLRRHICCSRSATR</sequence>
<reference evidence="1" key="1">
    <citation type="submission" date="2024-03" db="EMBL/GenBank/DDBJ databases">
        <title>Novel Streptomyces species of biotechnological and ecological value are a feature of Machair soil.</title>
        <authorList>
            <person name="Prole J.R."/>
            <person name="Goodfellow M."/>
            <person name="Allenby N."/>
            <person name="Ward A.C."/>
        </authorList>
    </citation>
    <scope>NUCLEOTIDE SEQUENCE</scope>
    <source>
        <strain evidence="1">MS1.AVA.4</strain>
    </source>
</reference>
<accession>A0ACC6QJH9</accession>
<comment type="caution">
    <text evidence="1">The sequence shown here is derived from an EMBL/GenBank/DDBJ whole genome shotgun (WGS) entry which is preliminary data.</text>
</comment>
<protein>
    <submittedName>
        <fullName evidence="1">TnsA-like heteromeric transposase endonuclease subunit</fullName>
    </submittedName>
</protein>
<dbReference type="EMBL" id="JBBKAI010000002">
    <property type="protein sequence ID" value="MEJ8658415.1"/>
    <property type="molecule type" value="Genomic_DNA"/>
</dbReference>
<evidence type="ECO:0000313" key="2">
    <source>
        <dbReference type="Proteomes" id="UP001375539"/>
    </source>
</evidence>
<dbReference type="Proteomes" id="UP001375539">
    <property type="component" value="Unassembled WGS sequence"/>
</dbReference>
<gene>
    <name evidence="1" type="ORF">WKI58_18150</name>
</gene>
<keyword evidence="2" id="KW-1185">Reference proteome</keyword>
<organism evidence="1 2">
    <name type="scientific">Streptomyces pratisoli</name>
    <dbReference type="NCBI Taxonomy" id="3139917"/>
    <lineage>
        <taxon>Bacteria</taxon>
        <taxon>Bacillati</taxon>
        <taxon>Actinomycetota</taxon>
        <taxon>Actinomycetes</taxon>
        <taxon>Kitasatosporales</taxon>
        <taxon>Streptomycetaceae</taxon>
        <taxon>Streptomyces</taxon>
    </lineage>
</organism>
<evidence type="ECO:0000313" key="1">
    <source>
        <dbReference type="EMBL" id="MEJ8658415.1"/>
    </source>
</evidence>
<proteinExistence type="predicted"/>